<dbReference type="GO" id="GO:0004402">
    <property type="term" value="F:histone acetyltransferase activity"/>
    <property type="evidence" value="ECO:0007669"/>
    <property type="project" value="InterPro"/>
</dbReference>
<accession>A0AAD5QF62</accession>
<dbReference type="Proteomes" id="UP001196413">
    <property type="component" value="Unassembled WGS sequence"/>
</dbReference>
<evidence type="ECO:0000313" key="3">
    <source>
        <dbReference type="Proteomes" id="UP001196413"/>
    </source>
</evidence>
<feature type="domain" description="MYST-type HAT" evidence="1">
    <location>
        <begin position="5"/>
        <end position="48"/>
    </location>
</feature>
<evidence type="ECO:0000313" key="2">
    <source>
        <dbReference type="EMBL" id="KAJ1349798.1"/>
    </source>
</evidence>
<dbReference type="InterPro" id="IPR016181">
    <property type="entry name" value="Acyl_CoA_acyltransferase"/>
</dbReference>
<protein>
    <recommendedName>
        <fullName evidence="1">MYST-type HAT domain-containing protein</fullName>
    </recommendedName>
</protein>
<dbReference type="InterPro" id="IPR002717">
    <property type="entry name" value="HAT_MYST-type"/>
</dbReference>
<dbReference type="Gene3D" id="3.40.630.30">
    <property type="match status" value="1"/>
</dbReference>
<evidence type="ECO:0000259" key="1">
    <source>
        <dbReference type="Pfam" id="PF01853"/>
    </source>
</evidence>
<dbReference type="Pfam" id="PF01853">
    <property type="entry name" value="MOZ_SAS"/>
    <property type="match status" value="1"/>
</dbReference>
<name>A0AAD5QF62_PARTN</name>
<gene>
    <name evidence="2" type="ORF">KIN20_005452</name>
</gene>
<sequence length="108" mass="12494">MVCYRPVEYFSRQKQFVSNNLFCICVFPCYHRRGYGTFSVDFTRRILSLFMIAAKQRKKSPDASKNQLNPHCCDNILVATSFKELFIEEATVGWASLNMSFTSTNKSI</sequence>
<keyword evidence="3" id="KW-1185">Reference proteome</keyword>
<comment type="caution">
    <text evidence="2">The sequence shown here is derived from an EMBL/GenBank/DDBJ whole genome shotgun (WGS) entry which is preliminary data.</text>
</comment>
<organism evidence="2 3">
    <name type="scientific">Parelaphostrongylus tenuis</name>
    <name type="common">Meningeal worm</name>
    <dbReference type="NCBI Taxonomy" id="148309"/>
    <lineage>
        <taxon>Eukaryota</taxon>
        <taxon>Metazoa</taxon>
        <taxon>Ecdysozoa</taxon>
        <taxon>Nematoda</taxon>
        <taxon>Chromadorea</taxon>
        <taxon>Rhabditida</taxon>
        <taxon>Rhabditina</taxon>
        <taxon>Rhabditomorpha</taxon>
        <taxon>Strongyloidea</taxon>
        <taxon>Metastrongylidae</taxon>
        <taxon>Parelaphostrongylus</taxon>
    </lineage>
</organism>
<dbReference type="EMBL" id="JAHQIW010000746">
    <property type="protein sequence ID" value="KAJ1349798.1"/>
    <property type="molecule type" value="Genomic_DNA"/>
</dbReference>
<dbReference type="AlphaFoldDB" id="A0AAD5QF62"/>
<dbReference type="SUPFAM" id="SSF55729">
    <property type="entry name" value="Acyl-CoA N-acyltransferases (Nat)"/>
    <property type="match status" value="1"/>
</dbReference>
<dbReference type="GO" id="GO:0006355">
    <property type="term" value="P:regulation of DNA-templated transcription"/>
    <property type="evidence" value="ECO:0007669"/>
    <property type="project" value="InterPro"/>
</dbReference>
<reference evidence="2" key="1">
    <citation type="submission" date="2021-06" db="EMBL/GenBank/DDBJ databases">
        <title>Parelaphostrongylus tenuis whole genome reference sequence.</title>
        <authorList>
            <person name="Garwood T.J."/>
            <person name="Larsen P.A."/>
            <person name="Fountain-Jones N.M."/>
            <person name="Garbe J.R."/>
            <person name="Macchietto M.G."/>
            <person name="Kania S.A."/>
            <person name="Gerhold R.W."/>
            <person name="Richards J.E."/>
            <person name="Wolf T.M."/>
        </authorList>
    </citation>
    <scope>NUCLEOTIDE SEQUENCE</scope>
    <source>
        <strain evidence="2">MNPRO001-30</strain>
        <tissue evidence="2">Meninges</tissue>
    </source>
</reference>
<proteinExistence type="predicted"/>